<dbReference type="EMBL" id="MU853333">
    <property type="protein sequence ID" value="KAK4116154.1"/>
    <property type="molecule type" value="Genomic_DNA"/>
</dbReference>
<name>A0AAN6YX46_9PEZI</name>
<keyword evidence="3" id="KW-1185">Reference proteome</keyword>
<dbReference type="RefSeq" id="XP_064673724.1">
    <property type="nucleotide sequence ID" value="XM_064813384.1"/>
</dbReference>
<protein>
    <submittedName>
        <fullName evidence="2">Uncharacterized protein</fullName>
    </submittedName>
</protein>
<feature type="region of interest" description="Disordered" evidence="1">
    <location>
        <begin position="1"/>
        <end position="50"/>
    </location>
</feature>
<dbReference type="GeneID" id="89937509"/>
<proteinExistence type="predicted"/>
<evidence type="ECO:0000313" key="3">
    <source>
        <dbReference type="Proteomes" id="UP001302812"/>
    </source>
</evidence>
<evidence type="ECO:0000256" key="1">
    <source>
        <dbReference type="SAM" id="MobiDB-lite"/>
    </source>
</evidence>
<organism evidence="2 3">
    <name type="scientific">Canariomyces notabilis</name>
    <dbReference type="NCBI Taxonomy" id="2074819"/>
    <lineage>
        <taxon>Eukaryota</taxon>
        <taxon>Fungi</taxon>
        <taxon>Dikarya</taxon>
        <taxon>Ascomycota</taxon>
        <taxon>Pezizomycotina</taxon>
        <taxon>Sordariomycetes</taxon>
        <taxon>Sordariomycetidae</taxon>
        <taxon>Sordariales</taxon>
        <taxon>Chaetomiaceae</taxon>
        <taxon>Canariomyces</taxon>
    </lineage>
</organism>
<gene>
    <name evidence="2" type="ORF">N656DRAFT_765167</name>
</gene>
<dbReference type="Proteomes" id="UP001302812">
    <property type="component" value="Unassembled WGS sequence"/>
</dbReference>
<accession>A0AAN6YX46</accession>
<reference evidence="2" key="2">
    <citation type="submission" date="2023-05" db="EMBL/GenBank/DDBJ databases">
        <authorList>
            <consortium name="Lawrence Berkeley National Laboratory"/>
            <person name="Steindorff A."/>
            <person name="Hensen N."/>
            <person name="Bonometti L."/>
            <person name="Westerberg I."/>
            <person name="Brannstrom I.O."/>
            <person name="Guillou S."/>
            <person name="Cros-Aarteil S."/>
            <person name="Calhoun S."/>
            <person name="Haridas S."/>
            <person name="Kuo A."/>
            <person name="Mondo S."/>
            <person name="Pangilinan J."/>
            <person name="Riley R."/>
            <person name="Labutti K."/>
            <person name="Andreopoulos B."/>
            <person name="Lipzen A."/>
            <person name="Chen C."/>
            <person name="Yanf M."/>
            <person name="Daum C."/>
            <person name="Ng V."/>
            <person name="Clum A."/>
            <person name="Ohm R."/>
            <person name="Martin F."/>
            <person name="Silar P."/>
            <person name="Natvig D."/>
            <person name="Lalanne C."/>
            <person name="Gautier V."/>
            <person name="Ament-Velasquez S.L."/>
            <person name="Kruys A."/>
            <person name="Hutchinson M.I."/>
            <person name="Powell A.J."/>
            <person name="Barry K."/>
            <person name="Miller A.N."/>
            <person name="Grigoriev I.V."/>
            <person name="Debuchy R."/>
            <person name="Gladieux P."/>
            <person name="Thoren M.H."/>
            <person name="Johannesson H."/>
        </authorList>
    </citation>
    <scope>NUCLEOTIDE SEQUENCE</scope>
    <source>
        <strain evidence="2">CBS 508.74</strain>
    </source>
</reference>
<reference evidence="2" key="1">
    <citation type="journal article" date="2023" name="Mol. Phylogenet. Evol.">
        <title>Genome-scale phylogeny and comparative genomics of the fungal order Sordariales.</title>
        <authorList>
            <person name="Hensen N."/>
            <person name="Bonometti L."/>
            <person name="Westerberg I."/>
            <person name="Brannstrom I.O."/>
            <person name="Guillou S."/>
            <person name="Cros-Aarteil S."/>
            <person name="Calhoun S."/>
            <person name="Haridas S."/>
            <person name="Kuo A."/>
            <person name="Mondo S."/>
            <person name="Pangilinan J."/>
            <person name="Riley R."/>
            <person name="LaButti K."/>
            <person name="Andreopoulos B."/>
            <person name="Lipzen A."/>
            <person name="Chen C."/>
            <person name="Yan M."/>
            <person name="Daum C."/>
            <person name="Ng V."/>
            <person name="Clum A."/>
            <person name="Steindorff A."/>
            <person name="Ohm R.A."/>
            <person name="Martin F."/>
            <person name="Silar P."/>
            <person name="Natvig D.O."/>
            <person name="Lalanne C."/>
            <person name="Gautier V."/>
            <person name="Ament-Velasquez S.L."/>
            <person name="Kruys A."/>
            <person name="Hutchinson M.I."/>
            <person name="Powell A.J."/>
            <person name="Barry K."/>
            <person name="Miller A.N."/>
            <person name="Grigoriev I.V."/>
            <person name="Debuchy R."/>
            <person name="Gladieux P."/>
            <person name="Hiltunen Thoren M."/>
            <person name="Johannesson H."/>
        </authorList>
    </citation>
    <scope>NUCLEOTIDE SEQUENCE</scope>
    <source>
        <strain evidence="2">CBS 508.74</strain>
    </source>
</reference>
<sequence>MSRRDNTRDNHPRRAVRPQDQDESDSESLPSYDNLDPRPPPYGNVNPRLASGRPNGLDAWDYMEDGYSANFEHIPRPRSPERVLNHRLLEALYTVRSEEEHMRDPYPRVSANPLGHTPEVYMNLRNHRIAVEVRLGRFKELFCHQVFAAYWQCGKGCYGDRSYNRVNIFAALGEDLPLSSSLSCSNCGEPAKDITVLANGQKQPIMLTSGEVLMSSRLNTERYMWCCHCRDLSVDGVSRNNNDCDHCRNPRGNRCPQCFWCNDYMEPTRFCNGDLVKYGILHVHESAVALRDGTPQPREARFSALLSELFALLRHLGPDARERISILWRLTMSAISFGILITTYRDEWYVPVRGRGGGQS</sequence>
<evidence type="ECO:0000313" key="2">
    <source>
        <dbReference type="EMBL" id="KAK4116154.1"/>
    </source>
</evidence>
<comment type="caution">
    <text evidence="2">The sequence shown here is derived from an EMBL/GenBank/DDBJ whole genome shotgun (WGS) entry which is preliminary data.</text>
</comment>
<feature type="compositionally biased region" description="Basic and acidic residues" evidence="1">
    <location>
        <begin position="1"/>
        <end position="20"/>
    </location>
</feature>
<dbReference type="AlphaFoldDB" id="A0AAN6YX46"/>